<evidence type="ECO:0000259" key="1">
    <source>
        <dbReference type="PROSITE" id="PS50995"/>
    </source>
</evidence>
<dbReference type="HOGENOM" id="CLU_083287_2_5_11"/>
<keyword evidence="3" id="KW-1185">Reference proteome</keyword>
<dbReference type="InterPro" id="IPR000835">
    <property type="entry name" value="HTH_MarR-typ"/>
</dbReference>
<dbReference type="AlphaFoldDB" id="I0V3W8"/>
<dbReference type="InterPro" id="IPR036388">
    <property type="entry name" value="WH-like_DNA-bd_sf"/>
</dbReference>
<dbReference type="PROSITE" id="PS50995">
    <property type="entry name" value="HTH_MARR_2"/>
    <property type="match status" value="1"/>
</dbReference>
<feature type="domain" description="HTH marR-type" evidence="1">
    <location>
        <begin position="1"/>
        <end position="146"/>
    </location>
</feature>
<dbReference type="Pfam" id="PF12802">
    <property type="entry name" value="MarR_2"/>
    <property type="match status" value="1"/>
</dbReference>
<dbReference type="PANTHER" id="PTHR33164">
    <property type="entry name" value="TRANSCRIPTIONAL REGULATOR, MARR FAMILY"/>
    <property type="match status" value="1"/>
</dbReference>
<dbReference type="SUPFAM" id="SSF46785">
    <property type="entry name" value="Winged helix' DNA-binding domain"/>
    <property type="match status" value="1"/>
</dbReference>
<dbReference type="GO" id="GO:0003700">
    <property type="term" value="F:DNA-binding transcription factor activity"/>
    <property type="evidence" value="ECO:0007669"/>
    <property type="project" value="InterPro"/>
</dbReference>
<dbReference type="GO" id="GO:0006950">
    <property type="term" value="P:response to stress"/>
    <property type="evidence" value="ECO:0007669"/>
    <property type="project" value="TreeGrafter"/>
</dbReference>
<dbReference type="Gene3D" id="1.10.10.10">
    <property type="entry name" value="Winged helix-like DNA-binding domain superfamily/Winged helix DNA-binding domain"/>
    <property type="match status" value="1"/>
</dbReference>
<dbReference type="InterPro" id="IPR039422">
    <property type="entry name" value="MarR/SlyA-like"/>
</dbReference>
<dbReference type="SMART" id="SM00347">
    <property type="entry name" value="HTH_MARR"/>
    <property type="match status" value="1"/>
</dbReference>
<dbReference type="Proteomes" id="UP000004691">
    <property type="component" value="Unassembled WGS sequence"/>
</dbReference>
<evidence type="ECO:0000313" key="3">
    <source>
        <dbReference type="Proteomes" id="UP000004691"/>
    </source>
</evidence>
<dbReference type="STRING" id="882086.SacxiDRAFT_2601"/>
<dbReference type="InterPro" id="IPR036390">
    <property type="entry name" value="WH_DNA-bd_sf"/>
</dbReference>
<name>I0V3W8_9PSEU</name>
<evidence type="ECO:0000313" key="2">
    <source>
        <dbReference type="EMBL" id="EID54821.1"/>
    </source>
</evidence>
<dbReference type="PANTHER" id="PTHR33164:SF43">
    <property type="entry name" value="HTH-TYPE TRANSCRIPTIONAL REPRESSOR YETL"/>
    <property type="match status" value="1"/>
</dbReference>
<gene>
    <name evidence="2" type="ORF">SacxiDRAFT_2601</name>
</gene>
<organism evidence="2 3">
    <name type="scientific">Saccharomonospora xinjiangensis XJ-54</name>
    <dbReference type="NCBI Taxonomy" id="882086"/>
    <lineage>
        <taxon>Bacteria</taxon>
        <taxon>Bacillati</taxon>
        <taxon>Actinomycetota</taxon>
        <taxon>Actinomycetes</taxon>
        <taxon>Pseudonocardiales</taxon>
        <taxon>Pseudonocardiaceae</taxon>
        <taxon>Saccharomonospora</taxon>
    </lineage>
</organism>
<protein>
    <submittedName>
        <fullName evidence="2">Transcriptional regulator</fullName>
    </submittedName>
</protein>
<dbReference type="EMBL" id="JH636049">
    <property type="protein sequence ID" value="EID54821.1"/>
    <property type="molecule type" value="Genomic_DNA"/>
</dbReference>
<proteinExistence type="predicted"/>
<sequence>MPSAPDDDELVKWWSLVIEGSLTTHDRLMGEITERFGLSPASFEVLLRLARAPGHRLPLTHLARATSLSSGGFTKVADRMCAAGLIHRSPSGKDRRITYACLTEHGADVARRARTTCADLLRHLLLAPLGHEESRALAETMRVLRDSSRN</sequence>
<dbReference type="RefSeq" id="WP_006238968.1">
    <property type="nucleotide sequence ID" value="NZ_JH636049.1"/>
</dbReference>
<dbReference type="eggNOG" id="COG1846">
    <property type="taxonomic scope" value="Bacteria"/>
</dbReference>
<reference evidence="2 3" key="1">
    <citation type="submission" date="2012-01" db="EMBL/GenBank/DDBJ databases">
        <title>Improved High-Quality Draft sequence of Saccharomonospora xinjiangensis XJ-54.</title>
        <authorList>
            <consortium name="US DOE Joint Genome Institute"/>
            <person name="Lucas S."/>
            <person name="Han J."/>
            <person name="Lapidus A."/>
            <person name="Cheng J.-F."/>
            <person name="Goodwin L."/>
            <person name="Pitluck S."/>
            <person name="Peters L."/>
            <person name="Mikhailova N."/>
            <person name="Teshima H."/>
            <person name="Detter J.C."/>
            <person name="Han C."/>
            <person name="Tapia R."/>
            <person name="Land M."/>
            <person name="Hauser L."/>
            <person name="Kyrpides N."/>
            <person name="Ivanova N."/>
            <person name="Pagani I."/>
            <person name="Brambilla E.-M."/>
            <person name="Klenk H.-P."/>
            <person name="Woyke T."/>
        </authorList>
    </citation>
    <scope>NUCLEOTIDE SEQUENCE [LARGE SCALE GENOMIC DNA]</scope>
    <source>
        <strain evidence="2 3">XJ-54</strain>
    </source>
</reference>
<accession>I0V3W8</accession>